<dbReference type="RefSeq" id="WP_043752446.1">
    <property type="nucleotide sequence ID" value="NZ_AQQX01000010.1"/>
</dbReference>
<dbReference type="InterPro" id="IPR036291">
    <property type="entry name" value="NAD(P)-bd_dom_sf"/>
</dbReference>
<dbReference type="SUPFAM" id="SSF51735">
    <property type="entry name" value="NAD(P)-binding Rossmann-fold domains"/>
    <property type="match status" value="1"/>
</dbReference>
<dbReference type="Pfam" id="PF13460">
    <property type="entry name" value="NAD_binding_10"/>
    <property type="match status" value="1"/>
</dbReference>
<organism evidence="2 3">
    <name type="scientific">Pseudooceanicola atlanticus</name>
    <dbReference type="NCBI Taxonomy" id="1461694"/>
    <lineage>
        <taxon>Bacteria</taxon>
        <taxon>Pseudomonadati</taxon>
        <taxon>Pseudomonadota</taxon>
        <taxon>Alphaproteobacteria</taxon>
        <taxon>Rhodobacterales</taxon>
        <taxon>Paracoccaceae</taxon>
        <taxon>Pseudooceanicola</taxon>
    </lineage>
</organism>
<protein>
    <submittedName>
        <fullName evidence="2">NmrA family transcriptional regulator</fullName>
    </submittedName>
</protein>
<dbReference type="EMBL" id="AQQX01000010">
    <property type="protein sequence ID" value="KGM47507.1"/>
    <property type="molecule type" value="Genomic_DNA"/>
</dbReference>
<dbReference type="Gene3D" id="3.40.50.720">
    <property type="entry name" value="NAD(P)-binding Rossmann-like Domain"/>
    <property type="match status" value="1"/>
</dbReference>
<dbReference type="Gene3D" id="3.90.25.10">
    <property type="entry name" value="UDP-galactose 4-epimerase, domain 1"/>
    <property type="match status" value="1"/>
</dbReference>
<keyword evidence="3" id="KW-1185">Reference proteome</keyword>
<dbReference type="STRING" id="1461694.ATO9_17945"/>
<dbReference type="InterPro" id="IPR052718">
    <property type="entry name" value="NmrA-type_oxidoreductase"/>
</dbReference>
<comment type="caution">
    <text evidence="2">The sequence shown here is derived from an EMBL/GenBank/DDBJ whole genome shotgun (WGS) entry which is preliminary data.</text>
</comment>
<evidence type="ECO:0000313" key="3">
    <source>
        <dbReference type="Proteomes" id="UP000030004"/>
    </source>
</evidence>
<dbReference type="Proteomes" id="UP000030004">
    <property type="component" value="Unassembled WGS sequence"/>
</dbReference>
<dbReference type="OrthoDB" id="7771794at2"/>
<accession>A0A0A0EE70</accession>
<reference evidence="2 3" key="1">
    <citation type="journal article" date="2015" name="Antonie Van Leeuwenhoek">
        <title>Pseudooceanicola atlanticus gen. nov. sp. nov., isolated from surface seawater of the Atlantic Ocean and reclassification of Oceanicola batsensis, Oceanicola marinus, Oceanicola nitratireducens, Oceanicola nanhaiensis, Oceanicola antarcticus and Oceanicola flagellatus, as Pseudooceanicola batsensis comb. nov., Pseudooceanicola marinus comb. nov., Pseudooceanicola nitratireducens comb. nov., Pseudooceanicola nanhaiensis comb. nov., Pseudooceanicola antarcticus comb. nov., and Pseudooceanicola flagellatus comb. nov.</title>
        <authorList>
            <person name="Lai Q."/>
            <person name="Li G."/>
            <person name="Liu X."/>
            <person name="Du Y."/>
            <person name="Sun F."/>
            <person name="Shao Z."/>
        </authorList>
    </citation>
    <scope>NUCLEOTIDE SEQUENCE [LARGE SCALE GENOMIC DNA]</scope>
    <source>
        <strain evidence="2 3">22II-s11g</strain>
    </source>
</reference>
<feature type="domain" description="NAD(P)-binding" evidence="1">
    <location>
        <begin position="7"/>
        <end position="181"/>
    </location>
</feature>
<evidence type="ECO:0000313" key="2">
    <source>
        <dbReference type="EMBL" id="KGM47507.1"/>
    </source>
</evidence>
<dbReference type="CDD" id="cd05269">
    <property type="entry name" value="TMR_SDR_a"/>
    <property type="match status" value="1"/>
</dbReference>
<dbReference type="AlphaFoldDB" id="A0A0A0EE70"/>
<dbReference type="eggNOG" id="COG0702">
    <property type="taxonomic scope" value="Bacteria"/>
</dbReference>
<evidence type="ECO:0000259" key="1">
    <source>
        <dbReference type="Pfam" id="PF13460"/>
    </source>
</evidence>
<dbReference type="PANTHER" id="PTHR47129:SF1">
    <property type="entry name" value="NMRA-LIKE DOMAIN-CONTAINING PROTEIN"/>
    <property type="match status" value="1"/>
</dbReference>
<name>A0A0A0EE70_9RHOB</name>
<sequence>MTIAVTGATGQLGRIVIEKLKAKVDPTSIVALARSPEKAAELGVETRAFDYDQPDQLVPALQGVDTLLLISASEIGKRVPQHQAVIDAAKAAGVGHVVYTSVLHADASELSLAGEHRETEAALAASGLDVTLLRNGWYTENYGASIPSALEHGAFVGSAGDGRIASATRDDYAEAAVTVLTGDGHKGKTYELAGDSAYTLAEFAAELSAQTGKEVPYVDMPEEEYAKVLTGAGFPEPMAAAFAGFDTAAKNGALYDNGGQLSSLIGRPTTPLKDAIAGLL</sequence>
<gene>
    <name evidence="2" type="ORF">ATO9_17945</name>
</gene>
<dbReference type="PANTHER" id="PTHR47129">
    <property type="entry name" value="QUINONE OXIDOREDUCTASE 2"/>
    <property type="match status" value="1"/>
</dbReference>
<proteinExistence type="predicted"/>
<dbReference type="InterPro" id="IPR016040">
    <property type="entry name" value="NAD(P)-bd_dom"/>
</dbReference>